<evidence type="ECO:0000256" key="6">
    <source>
        <dbReference type="ARBA" id="ARBA00023136"/>
    </source>
</evidence>
<keyword evidence="2 8" id="KW-0813">Transport</keyword>
<dbReference type="InterPro" id="IPR036942">
    <property type="entry name" value="Beta-barrel_TonB_sf"/>
</dbReference>
<gene>
    <name evidence="13" type="ORF">F3168_09885</name>
</gene>
<keyword evidence="7 8" id="KW-0998">Cell outer membrane</keyword>
<dbReference type="InterPro" id="IPR039426">
    <property type="entry name" value="TonB-dep_rcpt-like"/>
</dbReference>
<keyword evidence="13" id="KW-0675">Receptor</keyword>
<evidence type="ECO:0000259" key="11">
    <source>
        <dbReference type="Pfam" id="PF00593"/>
    </source>
</evidence>
<dbReference type="SUPFAM" id="SSF56935">
    <property type="entry name" value="Porins"/>
    <property type="match status" value="1"/>
</dbReference>
<evidence type="ECO:0000256" key="5">
    <source>
        <dbReference type="ARBA" id="ARBA00023077"/>
    </source>
</evidence>
<feature type="chain" id="PRO_5028871721" evidence="10">
    <location>
        <begin position="22"/>
        <end position="667"/>
    </location>
</feature>
<dbReference type="InterPro" id="IPR012910">
    <property type="entry name" value="Plug_dom"/>
</dbReference>
<keyword evidence="10" id="KW-0732">Signal</keyword>
<feature type="signal peptide" evidence="10">
    <location>
        <begin position="1"/>
        <end position="21"/>
    </location>
</feature>
<evidence type="ECO:0000259" key="12">
    <source>
        <dbReference type="Pfam" id="PF07715"/>
    </source>
</evidence>
<comment type="subcellular location">
    <subcellularLocation>
        <location evidence="1 8">Cell outer membrane</location>
        <topology evidence="1 8">Multi-pass membrane protein</topology>
    </subcellularLocation>
</comment>
<dbReference type="Pfam" id="PF00593">
    <property type="entry name" value="TonB_dep_Rec_b-barrel"/>
    <property type="match status" value="1"/>
</dbReference>
<dbReference type="InterPro" id="IPR000531">
    <property type="entry name" value="Beta-barrel_TonB"/>
</dbReference>
<dbReference type="Proteomes" id="UP000481327">
    <property type="component" value="Unassembled WGS sequence"/>
</dbReference>
<sequence>MFHRSILLAGIAGMTAMPLHAEVAADAFVTVTATAQRDADAAAARERIARTPGGASVTEASEFADRLAVNFRDTLAFAPGVFAQSRFGEEVRLSIRGSGIGRGFHLRGVTLLQDGVPINLADGSGDFQELDPTVFQRIEVYRGANALRFGASSLGGAINAVTPTGRTAPTLALRLEGGSFGTARATAQAGLADGPGDGFIAVSYLRDDGYRAQSAQEKLRVNGNIGLQLSDAVETRFYGSMNFIDQQVPGTLTRVQALTTPRAAPATNIVNAYARDIRSLRVQNRTRFDLGATRIEAGLFLNAKDLFHPIFQVIDQKSTDWGGYARLDTAGNVAGVKVEATLGTTLRTGKTAAKQYLNIGGRRGALTANVDQFADAFDGYGEVRVYPVATLALVGGAQFTHGKRRVDNKLNPAMNAERSFDEWSPKIGAIWTPARDVQVFANYNRAVEIPTFSEIVQAPIAGFVPLDPQRGWTLEVGTRGRTGVLAWDLSLYRADLRGELLGFTVDPDVPAATFNADRTRHQGIEAGLDIVVASWMTLRQVYQYNDFTFRGDAQYGNNRIAVVPEHLYRAEVQLGNETVRVAPNVEWIPRGAFADYRNTVRNPGYALIGVSGSVAVAQGVRLFADGRNLANKRGIGDVSAVVQATPASAIYYPVEGRAVFGGIRAAF</sequence>
<evidence type="ECO:0000256" key="7">
    <source>
        <dbReference type="ARBA" id="ARBA00023237"/>
    </source>
</evidence>
<dbReference type="InterPro" id="IPR037066">
    <property type="entry name" value="Plug_dom_sf"/>
</dbReference>
<dbReference type="EMBL" id="WIOL01000003">
    <property type="protein sequence ID" value="MQT17571.1"/>
    <property type="molecule type" value="Genomic_DNA"/>
</dbReference>
<proteinExistence type="inferred from homology"/>
<keyword evidence="4 8" id="KW-0812">Transmembrane</keyword>
<organism evidence="13 14">
    <name type="scientific">Sandarakinorhabdus fusca</name>
    <dbReference type="NCBI Taxonomy" id="1439888"/>
    <lineage>
        <taxon>Bacteria</taxon>
        <taxon>Pseudomonadati</taxon>
        <taxon>Pseudomonadota</taxon>
        <taxon>Alphaproteobacteria</taxon>
        <taxon>Sphingomonadales</taxon>
        <taxon>Sphingosinicellaceae</taxon>
        <taxon>Sandarakinorhabdus</taxon>
    </lineage>
</organism>
<evidence type="ECO:0000256" key="3">
    <source>
        <dbReference type="ARBA" id="ARBA00022452"/>
    </source>
</evidence>
<feature type="domain" description="TonB-dependent receptor-like beta-barrel" evidence="11">
    <location>
        <begin position="295"/>
        <end position="629"/>
    </location>
</feature>
<accession>A0A7C9GS25</accession>
<name>A0A7C9GS25_9SPHN</name>
<dbReference type="GO" id="GO:0015344">
    <property type="term" value="F:siderophore uptake transmembrane transporter activity"/>
    <property type="evidence" value="ECO:0007669"/>
    <property type="project" value="TreeGrafter"/>
</dbReference>
<dbReference type="Gene3D" id="2.40.170.20">
    <property type="entry name" value="TonB-dependent receptor, beta-barrel domain"/>
    <property type="match status" value="1"/>
</dbReference>
<comment type="similarity">
    <text evidence="8 9">Belongs to the TonB-dependent receptor family.</text>
</comment>
<dbReference type="AlphaFoldDB" id="A0A7C9GS25"/>
<evidence type="ECO:0000313" key="14">
    <source>
        <dbReference type="Proteomes" id="UP000481327"/>
    </source>
</evidence>
<evidence type="ECO:0000256" key="4">
    <source>
        <dbReference type="ARBA" id="ARBA00022692"/>
    </source>
</evidence>
<evidence type="ECO:0000256" key="8">
    <source>
        <dbReference type="PROSITE-ProRule" id="PRU01360"/>
    </source>
</evidence>
<evidence type="ECO:0000313" key="13">
    <source>
        <dbReference type="EMBL" id="MQT17571.1"/>
    </source>
</evidence>
<evidence type="ECO:0000256" key="2">
    <source>
        <dbReference type="ARBA" id="ARBA00022448"/>
    </source>
</evidence>
<dbReference type="OrthoDB" id="9760620at2"/>
<comment type="caution">
    <text evidence="13">The sequence shown here is derived from an EMBL/GenBank/DDBJ whole genome shotgun (WGS) entry which is preliminary data.</text>
</comment>
<dbReference type="GO" id="GO:0044718">
    <property type="term" value="P:siderophore transmembrane transport"/>
    <property type="evidence" value="ECO:0007669"/>
    <property type="project" value="TreeGrafter"/>
</dbReference>
<keyword evidence="14" id="KW-1185">Reference proteome</keyword>
<evidence type="ECO:0000256" key="10">
    <source>
        <dbReference type="SAM" id="SignalP"/>
    </source>
</evidence>
<protein>
    <submittedName>
        <fullName evidence="13">TonB-dependent receptor</fullName>
    </submittedName>
</protein>
<dbReference type="PROSITE" id="PS52016">
    <property type="entry name" value="TONB_DEPENDENT_REC_3"/>
    <property type="match status" value="1"/>
</dbReference>
<dbReference type="Gene3D" id="2.170.130.10">
    <property type="entry name" value="TonB-dependent receptor, plug domain"/>
    <property type="match status" value="1"/>
</dbReference>
<feature type="domain" description="TonB-dependent receptor plug" evidence="12">
    <location>
        <begin position="49"/>
        <end position="157"/>
    </location>
</feature>
<evidence type="ECO:0000256" key="9">
    <source>
        <dbReference type="RuleBase" id="RU003357"/>
    </source>
</evidence>
<keyword evidence="3 8" id="KW-1134">Transmembrane beta strand</keyword>
<reference evidence="13 14" key="1">
    <citation type="submission" date="2019-09" db="EMBL/GenBank/DDBJ databases">
        <title>Polymorphobacter sp. isolated from a lake in China.</title>
        <authorList>
            <person name="Liu Z."/>
        </authorList>
    </citation>
    <scope>NUCLEOTIDE SEQUENCE [LARGE SCALE GENOMIC DNA]</scope>
    <source>
        <strain evidence="13 14">D40P</strain>
    </source>
</reference>
<dbReference type="PANTHER" id="PTHR30069:SF28">
    <property type="entry name" value="TONB-DEPENDENT RECEPTOR YNCD-RELATED"/>
    <property type="match status" value="1"/>
</dbReference>
<keyword evidence="6 8" id="KW-0472">Membrane</keyword>
<dbReference type="PANTHER" id="PTHR30069">
    <property type="entry name" value="TONB-DEPENDENT OUTER MEMBRANE RECEPTOR"/>
    <property type="match status" value="1"/>
</dbReference>
<keyword evidence="5 9" id="KW-0798">TonB box</keyword>
<dbReference type="GO" id="GO:0009279">
    <property type="term" value="C:cell outer membrane"/>
    <property type="evidence" value="ECO:0007669"/>
    <property type="project" value="UniProtKB-SubCell"/>
</dbReference>
<evidence type="ECO:0000256" key="1">
    <source>
        <dbReference type="ARBA" id="ARBA00004571"/>
    </source>
</evidence>
<dbReference type="Pfam" id="PF07715">
    <property type="entry name" value="Plug"/>
    <property type="match status" value="1"/>
</dbReference>